<dbReference type="RefSeq" id="WP_243375826.1">
    <property type="nucleotide sequence ID" value="NZ_JAKZJU020000001.1"/>
</dbReference>
<dbReference type="PIRSF" id="PIRSF003230">
    <property type="entry name" value="YbgC"/>
    <property type="match status" value="1"/>
</dbReference>
<dbReference type="InterPro" id="IPR029069">
    <property type="entry name" value="HotDog_dom_sf"/>
</dbReference>
<dbReference type="SUPFAM" id="SSF54637">
    <property type="entry name" value="Thioesterase/thiol ester dehydrase-isomerase"/>
    <property type="match status" value="1"/>
</dbReference>
<dbReference type="InterPro" id="IPR050563">
    <property type="entry name" value="4-hydroxybenzoyl-CoA_TE"/>
</dbReference>
<keyword evidence="4" id="KW-1185">Reference proteome</keyword>
<sequence>MASDKQFTYPVRVQWEDTDAGGVVYHANYIKFMERARSEAIRSLGLSQTEMAAESGVIVVVDLSISFRRPAVLEDELVVRSRLVRMRHATCELEQDIWRGEELLTEGTVRCAFVDPASKAPRPFPKPFYNAMLPELTEPLHAHRQALK</sequence>
<comment type="similarity">
    <text evidence="1">Belongs to the 4-hydroxybenzoyl-CoA thioesterase family.</text>
</comment>
<keyword evidence="2 3" id="KW-0378">Hydrolase</keyword>
<evidence type="ECO:0000313" key="3">
    <source>
        <dbReference type="EMBL" id="MDL2058611.1"/>
    </source>
</evidence>
<dbReference type="PANTHER" id="PTHR31793">
    <property type="entry name" value="4-HYDROXYBENZOYL-COA THIOESTERASE FAMILY MEMBER"/>
    <property type="match status" value="1"/>
</dbReference>
<protein>
    <submittedName>
        <fullName evidence="3">YbgC/FadM family acyl-CoA thioesterase</fullName>
        <ecNumber evidence="3">3.1.2.-</ecNumber>
    </submittedName>
</protein>
<dbReference type="CDD" id="cd00586">
    <property type="entry name" value="4HBT"/>
    <property type="match status" value="1"/>
</dbReference>
<comment type="caution">
    <text evidence="3">The sequence shown here is derived from an EMBL/GenBank/DDBJ whole genome shotgun (WGS) entry which is preliminary data.</text>
</comment>
<name>A0ABT7IMP0_9BURK</name>
<organism evidence="3 4">
    <name type="scientific">Mesosutterella faecium</name>
    <dbReference type="NCBI Taxonomy" id="2925194"/>
    <lineage>
        <taxon>Bacteria</taxon>
        <taxon>Pseudomonadati</taxon>
        <taxon>Pseudomonadota</taxon>
        <taxon>Betaproteobacteria</taxon>
        <taxon>Burkholderiales</taxon>
        <taxon>Sutterellaceae</taxon>
        <taxon>Mesosutterella</taxon>
    </lineage>
</organism>
<proteinExistence type="inferred from homology"/>
<evidence type="ECO:0000313" key="4">
    <source>
        <dbReference type="Proteomes" id="UP001165481"/>
    </source>
</evidence>
<accession>A0ABT7IMP0</accession>
<dbReference type="Proteomes" id="UP001165481">
    <property type="component" value="Unassembled WGS sequence"/>
</dbReference>
<dbReference type="EC" id="3.1.2.-" evidence="3"/>
<dbReference type="Gene3D" id="3.10.129.10">
    <property type="entry name" value="Hotdog Thioesterase"/>
    <property type="match status" value="1"/>
</dbReference>
<reference evidence="3" key="1">
    <citation type="submission" date="2023-03" db="EMBL/GenBank/DDBJ databases">
        <title>Mesosutterella sp. nov. isolated from porcine feces.</title>
        <authorList>
            <person name="Yu S."/>
        </authorList>
    </citation>
    <scope>NUCLEOTIDE SEQUENCE</scope>
    <source>
        <strain evidence="3">AGMB02718</strain>
    </source>
</reference>
<dbReference type="InterPro" id="IPR006684">
    <property type="entry name" value="YbgC/YbaW"/>
</dbReference>
<evidence type="ECO:0000256" key="1">
    <source>
        <dbReference type="ARBA" id="ARBA00005953"/>
    </source>
</evidence>
<dbReference type="Pfam" id="PF13279">
    <property type="entry name" value="4HBT_2"/>
    <property type="match status" value="1"/>
</dbReference>
<dbReference type="GO" id="GO:0016787">
    <property type="term" value="F:hydrolase activity"/>
    <property type="evidence" value="ECO:0007669"/>
    <property type="project" value="UniProtKB-KW"/>
</dbReference>
<dbReference type="PANTHER" id="PTHR31793:SF37">
    <property type="entry name" value="ACYL-COA THIOESTER HYDROLASE YBGC"/>
    <property type="match status" value="1"/>
</dbReference>
<dbReference type="PROSITE" id="PS01328">
    <property type="entry name" value="4HBCOA_THIOESTERASE"/>
    <property type="match status" value="1"/>
</dbReference>
<gene>
    <name evidence="3" type="ORF">MUN46_001390</name>
</gene>
<dbReference type="NCBIfam" id="TIGR00051">
    <property type="entry name" value="YbgC/FadM family acyl-CoA thioesterase"/>
    <property type="match status" value="1"/>
</dbReference>
<dbReference type="InterPro" id="IPR008272">
    <property type="entry name" value="HB-CoA_thioesterase_AS"/>
</dbReference>
<evidence type="ECO:0000256" key="2">
    <source>
        <dbReference type="ARBA" id="ARBA00022801"/>
    </source>
</evidence>
<dbReference type="EMBL" id="JAKZJU020000001">
    <property type="protein sequence ID" value="MDL2058611.1"/>
    <property type="molecule type" value="Genomic_DNA"/>
</dbReference>